<keyword evidence="4" id="KW-1185">Reference proteome</keyword>
<protein>
    <submittedName>
        <fullName evidence="3">Metallo-dependent phosphatase</fullName>
    </submittedName>
</protein>
<dbReference type="Gene3D" id="3.60.21.10">
    <property type="match status" value="1"/>
</dbReference>
<gene>
    <name evidence="3" type="ORF">P154DRAFT_421707</name>
</gene>
<dbReference type="Proteomes" id="UP000799779">
    <property type="component" value="Unassembled WGS sequence"/>
</dbReference>
<dbReference type="SUPFAM" id="SSF56300">
    <property type="entry name" value="Metallo-dependent phosphatases"/>
    <property type="match status" value="1"/>
</dbReference>
<reference evidence="3" key="1">
    <citation type="journal article" date="2020" name="Stud. Mycol.">
        <title>101 Dothideomycetes genomes: a test case for predicting lifestyles and emergence of pathogens.</title>
        <authorList>
            <person name="Haridas S."/>
            <person name="Albert R."/>
            <person name="Binder M."/>
            <person name="Bloem J."/>
            <person name="Labutti K."/>
            <person name="Salamov A."/>
            <person name="Andreopoulos B."/>
            <person name="Baker S."/>
            <person name="Barry K."/>
            <person name="Bills G."/>
            <person name="Bluhm B."/>
            <person name="Cannon C."/>
            <person name="Castanera R."/>
            <person name="Culley D."/>
            <person name="Daum C."/>
            <person name="Ezra D."/>
            <person name="Gonzalez J."/>
            <person name="Henrissat B."/>
            <person name="Kuo A."/>
            <person name="Liang C."/>
            <person name="Lipzen A."/>
            <person name="Lutzoni F."/>
            <person name="Magnuson J."/>
            <person name="Mondo S."/>
            <person name="Nolan M."/>
            <person name="Ohm R."/>
            <person name="Pangilinan J."/>
            <person name="Park H.-J."/>
            <person name="Ramirez L."/>
            <person name="Alfaro M."/>
            <person name="Sun H."/>
            <person name="Tritt A."/>
            <person name="Yoshinaga Y."/>
            <person name="Zwiers L.-H."/>
            <person name="Turgeon B."/>
            <person name="Goodwin S."/>
            <person name="Spatafora J."/>
            <person name="Crous P."/>
            <person name="Grigoriev I."/>
        </authorList>
    </citation>
    <scope>NUCLEOTIDE SEQUENCE</scope>
    <source>
        <strain evidence="3">CBS 123094</strain>
    </source>
</reference>
<keyword evidence="1" id="KW-0732">Signal</keyword>
<name>A0A6A5WXV3_9PLEO</name>
<dbReference type="EMBL" id="ML977559">
    <property type="protein sequence ID" value="KAF2006643.1"/>
    <property type="molecule type" value="Genomic_DNA"/>
</dbReference>
<feature type="chain" id="PRO_5025362999" evidence="1">
    <location>
        <begin position="26"/>
        <end position="465"/>
    </location>
</feature>
<dbReference type="Pfam" id="PF00149">
    <property type="entry name" value="Metallophos"/>
    <property type="match status" value="1"/>
</dbReference>
<dbReference type="InterPro" id="IPR004843">
    <property type="entry name" value="Calcineurin-like_PHP"/>
</dbReference>
<sequence length="465" mass="50957">MKREQLVWLLAVAAGATPLLEKGQGAEYQGLRFGLDGKFKISVFEDLHFGEAQSTEWGPEQDRKTIKVVNSILDNEPTNLAILNGDLITGEDVALDNGTLYLDQVLSPLLERKIPWASAYGNHDHSRTLSTQKLMEREQSIGGKLAYTKSMVWGEDHDIGTSNYYVPVYSSTGGGNPTLKLLLWFFDSKAGRQFGKTGPDGKDVSMTDWVDPKVSTIHALTHSGYGQLTAQVVAWFNLENAAIKQDFQRVIPSLAFVHIPVHATWSFQQKGGLRSAQAPGINEEIIGHQANTCVGDECNYNGNDTPFMQALVGTEGLIAVFSGHDHGIDWCMKWSATKPLPSNTPATGNNLNLCFGRHTGYGGYGKWTRGARQILLDESLIDNRELETWIRLENGKVSGHVMLNETYGKDKYPVVTKTYIGEVEEEEGKGETARAESVKLFGECGPATKTVTVRVDGGTCGTKGV</sequence>
<dbReference type="CDD" id="cd07383">
    <property type="entry name" value="MPP_Dcr2"/>
    <property type="match status" value="1"/>
</dbReference>
<evidence type="ECO:0000313" key="3">
    <source>
        <dbReference type="EMBL" id="KAF2006643.1"/>
    </source>
</evidence>
<dbReference type="PANTHER" id="PTHR32440:SF11">
    <property type="entry name" value="METALLOPHOSPHOESTERASE DOMAIN-CONTAINING PROTEIN"/>
    <property type="match status" value="1"/>
</dbReference>
<dbReference type="OrthoDB" id="783096at2759"/>
<accession>A0A6A5WXV3</accession>
<evidence type="ECO:0000259" key="2">
    <source>
        <dbReference type="Pfam" id="PF00149"/>
    </source>
</evidence>
<evidence type="ECO:0000313" key="4">
    <source>
        <dbReference type="Proteomes" id="UP000799779"/>
    </source>
</evidence>
<dbReference type="GO" id="GO:0016788">
    <property type="term" value="F:hydrolase activity, acting on ester bonds"/>
    <property type="evidence" value="ECO:0007669"/>
    <property type="project" value="TreeGrafter"/>
</dbReference>
<feature type="signal peptide" evidence="1">
    <location>
        <begin position="1"/>
        <end position="25"/>
    </location>
</feature>
<dbReference type="AlphaFoldDB" id="A0A6A5WXV3"/>
<dbReference type="InterPro" id="IPR029052">
    <property type="entry name" value="Metallo-depent_PP-like"/>
</dbReference>
<evidence type="ECO:0000256" key="1">
    <source>
        <dbReference type="SAM" id="SignalP"/>
    </source>
</evidence>
<feature type="domain" description="Calcineurin-like phosphoesterase" evidence="2">
    <location>
        <begin position="46"/>
        <end position="226"/>
    </location>
</feature>
<dbReference type="GO" id="GO:0005737">
    <property type="term" value="C:cytoplasm"/>
    <property type="evidence" value="ECO:0007669"/>
    <property type="project" value="TreeGrafter"/>
</dbReference>
<dbReference type="PANTHER" id="PTHR32440">
    <property type="entry name" value="PHOSPHATASE DCR2-RELATED-RELATED"/>
    <property type="match status" value="1"/>
</dbReference>
<organism evidence="3 4">
    <name type="scientific">Amniculicola lignicola CBS 123094</name>
    <dbReference type="NCBI Taxonomy" id="1392246"/>
    <lineage>
        <taxon>Eukaryota</taxon>
        <taxon>Fungi</taxon>
        <taxon>Dikarya</taxon>
        <taxon>Ascomycota</taxon>
        <taxon>Pezizomycotina</taxon>
        <taxon>Dothideomycetes</taxon>
        <taxon>Pleosporomycetidae</taxon>
        <taxon>Pleosporales</taxon>
        <taxon>Amniculicolaceae</taxon>
        <taxon>Amniculicola</taxon>
    </lineage>
</organism>
<proteinExistence type="predicted"/>